<organism evidence="1 2">
    <name type="scientific">Streptomyces xanthochromogenes</name>
    <dbReference type="NCBI Taxonomy" id="67384"/>
    <lineage>
        <taxon>Bacteria</taxon>
        <taxon>Bacillati</taxon>
        <taxon>Actinomycetota</taxon>
        <taxon>Actinomycetes</taxon>
        <taxon>Kitasatosporales</taxon>
        <taxon>Streptomycetaceae</taxon>
        <taxon>Streptomyces</taxon>
    </lineage>
</organism>
<evidence type="ECO:0000313" key="2">
    <source>
        <dbReference type="Proteomes" id="UP000600946"/>
    </source>
</evidence>
<gene>
    <name evidence="1" type="ORF">GCM10010326_00620</name>
</gene>
<comment type="caution">
    <text evidence="1">The sequence shown here is derived from an EMBL/GenBank/DDBJ whole genome shotgun (WGS) entry which is preliminary data.</text>
</comment>
<proteinExistence type="predicted"/>
<dbReference type="GeneID" id="96288122"/>
<evidence type="ECO:0000313" key="1">
    <source>
        <dbReference type="EMBL" id="GGY13262.1"/>
    </source>
</evidence>
<dbReference type="EMBL" id="BMUU01000001">
    <property type="protein sequence ID" value="GGY13262.1"/>
    <property type="molecule type" value="Genomic_DNA"/>
</dbReference>
<dbReference type="RefSeq" id="WP_190025751.1">
    <property type="nucleotide sequence ID" value="NZ_BMUU01000001.1"/>
</dbReference>
<keyword evidence="2" id="KW-1185">Reference proteome</keyword>
<reference evidence="2" key="1">
    <citation type="journal article" date="2019" name="Int. J. Syst. Evol. Microbiol.">
        <title>The Global Catalogue of Microorganisms (GCM) 10K type strain sequencing project: providing services to taxonomists for standard genome sequencing and annotation.</title>
        <authorList>
            <consortium name="The Broad Institute Genomics Platform"/>
            <consortium name="The Broad Institute Genome Sequencing Center for Infectious Disease"/>
            <person name="Wu L."/>
            <person name="Ma J."/>
        </authorList>
    </citation>
    <scope>NUCLEOTIDE SEQUENCE [LARGE SCALE GENOMIC DNA]</scope>
    <source>
        <strain evidence="2">JCM 4594</strain>
    </source>
</reference>
<dbReference type="InterPro" id="IPR029074">
    <property type="entry name" value="Imm49"/>
</dbReference>
<protein>
    <recommendedName>
        <fullName evidence="3">Immunity protein 49 of polymorphic toxin system</fullName>
    </recommendedName>
</protein>
<evidence type="ECO:0008006" key="3">
    <source>
        <dbReference type="Google" id="ProtNLM"/>
    </source>
</evidence>
<sequence length="305" mass="33021">MRDTTRHEVGEERIGQALEDIEGRTFGRWHGLRYDSLSIAGLRALREELLDHAGALTLQDPALESAQSRLVLRTAAECALGVLTLGTYPSGDFDVFLPLVDKELSSADFGFGDAVDEASAAATWVEAFALSMVTGLLWEQDRMIGPMLADNYAPDLRSGLPCSPLNPVVHPADDAEMDVLCLYLHLVETSQSPWVAPGAPPVRKPNAEERAAAGAQLDEAGTLSLDQKLLRILLDDDQAAFETALTRRLLEYRDNAGPDPAPRSLLPLETIALAALAEQAHGWDLQVRSGYLPAGLLRAPAQRLP</sequence>
<accession>A0ABQ2ZDI3</accession>
<name>A0ABQ2ZDI3_9ACTN</name>
<dbReference type="Pfam" id="PF15575">
    <property type="entry name" value="Imm49"/>
    <property type="match status" value="1"/>
</dbReference>
<dbReference type="Proteomes" id="UP000600946">
    <property type="component" value="Unassembled WGS sequence"/>
</dbReference>